<proteinExistence type="predicted"/>
<sequence length="74" mass="7915">MPERPDSWQDLRKAHDESAGAARSEKSARPRGFGASQTVRGLLRRPTGYFVAATVTPSQSAGGGSRRKVSARST</sequence>
<dbReference type="Proteomes" id="UP000218288">
    <property type="component" value="Chromosome"/>
</dbReference>
<organism evidence="2 3">
    <name type="scientific">Methylorubrum populi</name>
    <dbReference type="NCBI Taxonomy" id="223967"/>
    <lineage>
        <taxon>Bacteria</taxon>
        <taxon>Pseudomonadati</taxon>
        <taxon>Pseudomonadota</taxon>
        <taxon>Alphaproteobacteria</taxon>
        <taxon>Hyphomicrobiales</taxon>
        <taxon>Methylobacteriaceae</taxon>
        <taxon>Methylorubrum</taxon>
    </lineage>
</organism>
<dbReference type="AlphaFoldDB" id="A0A160PBI0"/>
<gene>
    <name evidence="2" type="ORF">MPPM_1592</name>
</gene>
<feature type="compositionally biased region" description="Basic and acidic residues" evidence="1">
    <location>
        <begin position="1"/>
        <end position="28"/>
    </location>
</feature>
<evidence type="ECO:0000313" key="2">
    <source>
        <dbReference type="EMBL" id="BAU90197.1"/>
    </source>
</evidence>
<evidence type="ECO:0000313" key="3">
    <source>
        <dbReference type="Proteomes" id="UP000218288"/>
    </source>
</evidence>
<feature type="region of interest" description="Disordered" evidence="1">
    <location>
        <begin position="1"/>
        <end position="37"/>
    </location>
</feature>
<protein>
    <submittedName>
        <fullName evidence="2">Uncharacterized protein</fullName>
    </submittedName>
</protein>
<accession>A0A160PBI0</accession>
<reference evidence="2 3" key="1">
    <citation type="journal article" date="2016" name="Genome Announc.">
        <title>Complete Genome Sequence of Methylobacterium populi P-1M, Isolated from Pink-Pigmented Household Biofilm.</title>
        <authorList>
            <person name="Morohoshi T."/>
            <person name="Ikeda T."/>
        </authorList>
    </citation>
    <scope>NUCLEOTIDE SEQUENCE [LARGE SCALE GENOMIC DNA]</scope>
    <source>
        <strain evidence="2 3">P-1M</strain>
    </source>
</reference>
<name>A0A160PBI0_9HYPH</name>
<dbReference type="EMBL" id="AP014809">
    <property type="protein sequence ID" value="BAU90197.1"/>
    <property type="molecule type" value="Genomic_DNA"/>
</dbReference>
<evidence type="ECO:0000256" key="1">
    <source>
        <dbReference type="SAM" id="MobiDB-lite"/>
    </source>
</evidence>